<dbReference type="RefSeq" id="WP_193720875.1">
    <property type="nucleotide sequence ID" value="NZ_JACSPN010000022.1"/>
</dbReference>
<dbReference type="InterPro" id="IPR002347">
    <property type="entry name" value="SDR_fam"/>
</dbReference>
<reference evidence="2 3" key="1">
    <citation type="submission" date="2020-08" db="EMBL/GenBank/DDBJ databases">
        <title>A Genomic Blueprint of the Chicken Gut Microbiome.</title>
        <authorList>
            <person name="Gilroy R."/>
            <person name="Ravi A."/>
            <person name="Getino M."/>
            <person name="Pursley I."/>
            <person name="Horton D.L."/>
            <person name="Alikhan N.-F."/>
            <person name="Baker D."/>
            <person name="Gharbi K."/>
            <person name="Hall N."/>
            <person name="Watson M."/>
            <person name="Adriaenssens E.M."/>
            <person name="Foster-Nyarko E."/>
            <person name="Jarju S."/>
            <person name="Secka A."/>
            <person name="Antonio M."/>
            <person name="Oren A."/>
            <person name="Chaudhuri R."/>
            <person name="La Ragione R.M."/>
            <person name="Hildebrand F."/>
            <person name="Pallen M.J."/>
        </authorList>
    </citation>
    <scope>NUCLEOTIDE SEQUENCE [LARGE SCALE GENOMIC DNA]</scope>
    <source>
        <strain evidence="2 3">Sa1BUA8</strain>
    </source>
</reference>
<keyword evidence="1" id="KW-0560">Oxidoreductase</keyword>
<gene>
    <name evidence="2" type="ORF">H9623_15240</name>
</gene>
<keyword evidence="3" id="KW-1185">Reference proteome</keyword>
<sequence length="281" mass="30075">MARRTIVITGASDGIGAAAARRLSEDGHEVVVVGRSPEKTAAVARELGADFLVADFARLSDVRALAEDLLERYERIDVLANNAGGIMADRQVSEDGHELTFQVNHLAPFLLTTLLLDRLEESRASVISTSSAAHRLFSDFHLDDLESERGYAPNTAYGNAKLAVNLFTRELDRRYRASGISAAAFHPGVVATNFAATSTSSMRVLYQSVLSRFLTSSAKGADTLVWLATSTPGVDWEPGNYFVKRKVAATHPLVGDARLAAELWDVSAAMVADAAEPGAAA</sequence>
<proteinExistence type="predicted"/>
<evidence type="ECO:0000313" key="2">
    <source>
        <dbReference type="EMBL" id="MBE7701646.1"/>
    </source>
</evidence>
<dbReference type="PANTHER" id="PTHR43157:SF31">
    <property type="entry name" value="PHOSPHATIDYLINOSITOL-GLYCAN BIOSYNTHESIS CLASS F PROTEIN"/>
    <property type="match status" value="1"/>
</dbReference>
<name>A0A9D5UEN7_9CELL</name>
<dbReference type="Pfam" id="PF00106">
    <property type="entry name" value="adh_short"/>
    <property type="match status" value="1"/>
</dbReference>
<evidence type="ECO:0000256" key="1">
    <source>
        <dbReference type="ARBA" id="ARBA00023002"/>
    </source>
</evidence>
<dbReference type="PRINTS" id="PR00081">
    <property type="entry name" value="GDHRDH"/>
</dbReference>
<comment type="caution">
    <text evidence="2">The sequence shown here is derived from an EMBL/GenBank/DDBJ whole genome shotgun (WGS) entry which is preliminary data.</text>
</comment>
<dbReference type="Gene3D" id="3.40.50.720">
    <property type="entry name" value="NAD(P)-binding Rossmann-like Domain"/>
    <property type="match status" value="1"/>
</dbReference>
<protein>
    <submittedName>
        <fullName evidence="2">SDR family NAD(P)-dependent oxidoreductase</fullName>
    </submittedName>
</protein>
<dbReference type="EMBL" id="JACSPN010000022">
    <property type="protein sequence ID" value="MBE7701646.1"/>
    <property type="molecule type" value="Genomic_DNA"/>
</dbReference>
<dbReference type="InterPro" id="IPR036291">
    <property type="entry name" value="NAD(P)-bd_dom_sf"/>
</dbReference>
<dbReference type="Proteomes" id="UP000822993">
    <property type="component" value="Unassembled WGS sequence"/>
</dbReference>
<evidence type="ECO:0000313" key="3">
    <source>
        <dbReference type="Proteomes" id="UP000822993"/>
    </source>
</evidence>
<dbReference type="GO" id="GO:0016491">
    <property type="term" value="F:oxidoreductase activity"/>
    <property type="evidence" value="ECO:0007669"/>
    <property type="project" value="UniProtKB-KW"/>
</dbReference>
<accession>A0A9D5UEN7</accession>
<dbReference type="AlphaFoldDB" id="A0A9D5UEN7"/>
<dbReference type="PANTHER" id="PTHR43157">
    <property type="entry name" value="PHOSPHATIDYLINOSITOL-GLYCAN BIOSYNTHESIS CLASS F PROTEIN-RELATED"/>
    <property type="match status" value="1"/>
</dbReference>
<dbReference type="SUPFAM" id="SSF51735">
    <property type="entry name" value="NAD(P)-binding Rossmann-fold domains"/>
    <property type="match status" value="1"/>
</dbReference>
<organism evidence="2 3">
    <name type="scientific">Oerskovia douganii</name>
    <dbReference type="NCBI Taxonomy" id="2762210"/>
    <lineage>
        <taxon>Bacteria</taxon>
        <taxon>Bacillati</taxon>
        <taxon>Actinomycetota</taxon>
        <taxon>Actinomycetes</taxon>
        <taxon>Micrococcales</taxon>
        <taxon>Cellulomonadaceae</taxon>
        <taxon>Oerskovia</taxon>
    </lineage>
</organism>